<dbReference type="RefSeq" id="WP_101260813.1">
    <property type="nucleotide sequence ID" value="NZ_MVDD01000004.1"/>
</dbReference>
<feature type="domain" description="Heparinase II/III-like C-terminal" evidence="4">
    <location>
        <begin position="373"/>
        <end position="551"/>
    </location>
</feature>
<keyword evidence="7" id="KW-1185">Reference proteome</keyword>
<evidence type="ECO:0000256" key="3">
    <source>
        <dbReference type="SAM" id="SignalP"/>
    </source>
</evidence>
<dbReference type="Gene3D" id="2.70.98.70">
    <property type="match status" value="1"/>
</dbReference>
<feature type="domain" description="Secretion system C-terminal sorting" evidence="5">
    <location>
        <begin position="808"/>
        <end position="880"/>
    </location>
</feature>
<keyword evidence="3" id="KW-0732">Signal</keyword>
<dbReference type="InterPro" id="IPR008929">
    <property type="entry name" value="Chondroitin_lyas"/>
</dbReference>
<comment type="subcellular location">
    <subcellularLocation>
        <location evidence="1">Cell envelope</location>
    </subcellularLocation>
</comment>
<dbReference type="InterPro" id="IPR026444">
    <property type="entry name" value="Secre_tail"/>
</dbReference>
<feature type="chain" id="PRO_5014768686" evidence="3">
    <location>
        <begin position="21"/>
        <end position="881"/>
    </location>
</feature>
<dbReference type="InterPro" id="IPR012480">
    <property type="entry name" value="Hepar_II_III_C"/>
</dbReference>
<feature type="region of interest" description="Disordered" evidence="2">
    <location>
        <begin position="766"/>
        <end position="801"/>
    </location>
</feature>
<protein>
    <submittedName>
        <fullName evidence="6">Uncharacterized protein</fullName>
    </submittedName>
</protein>
<dbReference type="Proteomes" id="UP000233535">
    <property type="component" value="Unassembled WGS sequence"/>
</dbReference>
<accession>A0A2N3I0L6</accession>
<organism evidence="6 7">
    <name type="scientific">Labilibaculum filiforme</name>
    <dbReference type="NCBI Taxonomy" id="1940526"/>
    <lineage>
        <taxon>Bacteria</taxon>
        <taxon>Pseudomonadati</taxon>
        <taxon>Bacteroidota</taxon>
        <taxon>Bacteroidia</taxon>
        <taxon>Marinilabiliales</taxon>
        <taxon>Marinifilaceae</taxon>
        <taxon>Labilibaculum</taxon>
    </lineage>
</organism>
<evidence type="ECO:0000259" key="4">
    <source>
        <dbReference type="Pfam" id="PF07940"/>
    </source>
</evidence>
<dbReference type="OrthoDB" id="9147455at2"/>
<dbReference type="Pfam" id="PF07940">
    <property type="entry name" value="Hepar_II_III_C"/>
    <property type="match status" value="1"/>
</dbReference>
<sequence length="881" mass="100325">MKGFKLFVLILFFIQSFSQAYSQVNANRPRIELGQERFDWLKSNISGGDSGSTYITFINSYNNSWITNSNHYLAGSNSAQWTYDWNDDDSFMLAKMTAFLVQLGTDNLAKARSEFIIENYIRYLDGIDFANYSGDTQENLLRKNCEYGAILLDWTYNDIPVSLRQRLASSFYRVLEYFMNNYVLTSSGNSYVSSHNINNCIMTMRAAIALYQADGLSSSQLSQVNSWYQTLLGKWENGILPAFSHFRDDDGGWNWGAAYGKINLPIQYQFFDDMKFGTDRDYYKSQAWIKESINQYWYYFRPDNHCIHLGDAIVKLDQADRVMYRHAAEFTDARSQYLVQVYNQSQYLNNTILVFIKLLYKDFTAAYVPHPQPPLSWWSDKAGLSVSRTSWNEDASMLWFYNAPAKRADHEHRDNNTFTIIKDQPLLVDAGFYDSYGTSHYNNYYTRTIAHNSICVYDGTESYRNLGKNVSNDGGQIESNRLENLEDVFAPQHQRGKWIRYVSGKDYSYQVADAAASYATNKLDRFERRLLFHKPDRIIVLDHVHLLNTSSKVRKAKYINHFVNRPEISGSVTSTQVANNIITYNGTDYKTTNGRGSLAIRTLLPEQSKTTLIGGSGYEYWVDGTNYPPGRGVILENEHPGFWRIEVEPIAVKENTVFLHTIKIGDSSNPAGAGGKLFSNEGTIGVDWEDHLYLFDAQGDTASVAYSVNELPGNRSITVFAVDLKSNSSFGVFVDEVLEQTGDSNSEGILELKVNLSEGNHRLVVKDSLDEDPDPDNPDPDNPNPDNRDPDNPAPENPEEESLGAVQVFPNPNNGEFSIHIENDEVIQFEVSVYDSNGRMLSQHQESGNRTVMDLSGLTAGFYFLVIRYMEKTVKKKIIIM</sequence>
<dbReference type="GO" id="GO:0030313">
    <property type="term" value="C:cell envelope"/>
    <property type="evidence" value="ECO:0007669"/>
    <property type="project" value="UniProtKB-SubCell"/>
</dbReference>
<dbReference type="GO" id="GO:0016829">
    <property type="term" value="F:lyase activity"/>
    <property type="evidence" value="ECO:0007669"/>
    <property type="project" value="InterPro"/>
</dbReference>
<proteinExistence type="predicted"/>
<gene>
    <name evidence="6" type="ORF">BZG02_07560</name>
</gene>
<dbReference type="AlphaFoldDB" id="A0A2N3I0L6"/>
<feature type="signal peptide" evidence="3">
    <location>
        <begin position="1"/>
        <end position="20"/>
    </location>
</feature>
<evidence type="ECO:0000313" key="7">
    <source>
        <dbReference type="Proteomes" id="UP000233535"/>
    </source>
</evidence>
<evidence type="ECO:0000313" key="6">
    <source>
        <dbReference type="EMBL" id="PKQ63868.1"/>
    </source>
</evidence>
<dbReference type="NCBIfam" id="TIGR04183">
    <property type="entry name" value="Por_Secre_tail"/>
    <property type="match status" value="1"/>
</dbReference>
<evidence type="ECO:0000259" key="5">
    <source>
        <dbReference type="Pfam" id="PF18962"/>
    </source>
</evidence>
<dbReference type="EMBL" id="MVDD01000004">
    <property type="protein sequence ID" value="PKQ63868.1"/>
    <property type="molecule type" value="Genomic_DNA"/>
</dbReference>
<reference evidence="6 7" key="1">
    <citation type="journal article" date="2017" name="Front. Microbiol.">
        <title>Labilibaculum manganireducens gen. nov., sp. nov. and Labilibaculum filiforme sp. nov., Novel Bacteroidetes Isolated from Subsurface Sediments of the Baltic Sea.</title>
        <authorList>
            <person name="Vandieken V."/>
            <person name="Marshall I.P."/>
            <person name="Niemann H."/>
            <person name="Engelen B."/>
            <person name="Cypionka H."/>
        </authorList>
    </citation>
    <scope>NUCLEOTIDE SEQUENCE [LARGE SCALE GENOMIC DNA]</scope>
    <source>
        <strain evidence="6 7">59.16B</strain>
    </source>
</reference>
<dbReference type="Gene3D" id="1.50.10.100">
    <property type="entry name" value="Chondroitin AC/alginate lyase"/>
    <property type="match status" value="1"/>
</dbReference>
<comment type="caution">
    <text evidence="6">The sequence shown here is derived from an EMBL/GenBank/DDBJ whole genome shotgun (WGS) entry which is preliminary data.</text>
</comment>
<dbReference type="Pfam" id="PF18962">
    <property type="entry name" value="Por_Secre_tail"/>
    <property type="match status" value="1"/>
</dbReference>
<name>A0A2N3I0L6_9BACT</name>
<evidence type="ECO:0000256" key="2">
    <source>
        <dbReference type="SAM" id="MobiDB-lite"/>
    </source>
</evidence>
<feature type="compositionally biased region" description="Acidic residues" evidence="2">
    <location>
        <begin position="769"/>
        <end position="779"/>
    </location>
</feature>
<evidence type="ECO:0000256" key="1">
    <source>
        <dbReference type="ARBA" id="ARBA00004196"/>
    </source>
</evidence>